<protein>
    <recommendedName>
        <fullName evidence="3">SAP domain-containing protein</fullName>
    </recommendedName>
</protein>
<evidence type="ECO:0008006" key="3">
    <source>
        <dbReference type="Google" id="ProtNLM"/>
    </source>
</evidence>
<feature type="compositionally biased region" description="Basic residues" evidence="1">
    <location>
        <begin position="225"/>
        <end position="235"/>
    </location>
</feature>
<evidence type="ECO:0000256" key="1">
    <source>
        <dbReference type="SAM" id="MobiDB-lite"/>
    </source>
</evidence>
<organism evidence="2">
    <name type="scientific">Arcella intermedia</name>
    <dbReference type="NCBI Taxonomy" id="1963864"/>
    <lineage>
        <taxon>Eukaryota</taxon>
        <taxon>Amoebozoa</taxon>
        <taxon>Tubulinea</taxon>
        <taxon>Elardia</taxon>
        <taxon>Arcellinida</taxon>
        <taxon>Sphaerothecina</taxon>
        <taxon>Arcellidae</taxon>
        <taxon>Arcella</taxon>
    </lineage>
</organism>
<feature type="compositionally biased region" description="Basic and acidic residues" evidence="1">
    <location>
        <begin position="236"/>
        <end position="289"/>
    </location>
</feature>
<evidence type="ECO:0000313" key="2">
    <source>
        <dbReference type="EMBL" id="NDV34641.1"/>
    </source>
</evidence>
<dbReference type="AlphaFoldDB" id="A0A6B2LCU4"/>
<reference evidence="2" key="1">
    <citation type="journal article" date="2020" name="J. Eukaryot. Microbiol.">
        <title>De novo Sequencing, Assembly and Annotation of the Transcriptome for the Free-Living Testate Amoeba Arcella intermedia.</title>
        <authorList>
            <person name="Ribeiro G.M."/>
            <person name="Porfirio-Sousa A.L."/>
            <person name="Maurer-Alcala X.X."/>
            <person name="Katz L.A."/>
            <person name="Lahr D.J.G."/>
        </authorList>
    </citation>
    <scope>NUCLEOTIDE SEQUENCE</scope>
</reference>
<dbReference type="EMBL" id="GIBP01005672">
    <property type="protein sequence ID" value="NDV34641.1"/>
    <property type="molecule type" value="Transcribed_RNA"/>
</dbReference>
<proteinExistence type="predicted"/>
<feature type="region of interest" description="Disordered" evidence="1">
    <location>
        <begin position="200"/>
        <end position="289"/>
    </location>
</feature>
<sequence length="289" mass="33638">MKLLETLKRDTLKEVARPFLPADDKVPNSKPVLIRRSIEKMEPNYKERLSEFSEDTLKLMLKDLDEDIPDSKDEQVDKLDAVACEFGLENFFSSFPAEKLKEISRSCGLKIKSESKNVILEHLIKLESFRPDKKKKKEKPEVEVVSKKKPKIKKGITAIDLQSHFLKSELVAYLREHDLETNGKKSFLIKCILCHLEDKPQPKKPGVYGKRKRKTKKQKEEEKKKRMAAIAKRKSVNGEKSEKAEKSEKTDKSEKSDKTDKSEKTEEERPAKKRNVEKEDKEKKTKERK</sequence>
<name>A0A6B2LCU4_9EUKA</name>
<accession>A0A6B2LCU4</accession>